<dbReference type="Pfam" id="PF00512">
    <property type="entry name" value="HisKA"/>
    <property type="match status" value="1"/>
</dbReference>
<dbReference type="PRINTS" id="PR00344">
    <property type="entry name" value="BCTRLSENSOR"/>
</dbReference>
<evidence type="ECO:0000256" key="6">
    <source>
        <dbReference type="ARBA" id="ARBA00022741"/>
    </source>
</evidence>
<comment type="catalytic activity">
    <reaction evidence="1">
        <text>ATP + protein L-histidine = ADP + protein N-phospho-L-histidine.</text>
        <dbReference type="EC" id="2.7.13.3"/>
    </reaction>
</comment>
<keyword evidence="9" id="KW-0902">Two-component regulatory system</keyword>
<dbReference type="EMBL" id="AWSU01000078">
    <property type="protein sequence ID" value="ERI79303.1"/>
    <property type="molecule type" value="Genomic_DNA"/>
</dbReference>
<dbReference type="Proteomes" id="UP000016491">
    <property type="component" value="Unassembled WGS sequence"/>
</dbReference>
<feature type="transmembrane region" description="Helical" evidence="10">
    <location>
        <begin position="12"/>
        <end position="37"/>
    </location>
</feature>
<dbReference type="Gene3D" id="3.30.565.10">
    <property type="entry name" value="Histidine kinase-like ATPase, C-terminal domain"/>
    <property type="match status" value="1"/>
</dbReference>
<keyword evidence="10" id="KW-0472">Membrane</keyword>
<dbReference type="Gene3D" id="1.10.287.130">
    <property type="match status" value="1"/>
</dbReference>
<dbReference type="InterPro" id="IPR004358">
    <property type="entry name" value="Sig_transdc_His_kin-like_C"/>
</dbReference>
<dbReference type="RefSeq" id="WP_021641596.1">
    <property type="nucleotide sequence ID" value="NZ_KE992862.1"/>
</dbReference>
<evidence type="ECO:0000256" key="4">
    <source>
        <dbReference type="ARBA" id="ARBA00022553"/>
    </source>
</evidence>
<dbReference type="InterPro" id="IPR036890">
    <property type="entry name" value="HATPase_C_sf"/>
</dbReference>
<dbReference type="InterPro" id="IPR050351">
    <property type="entry name" value="BphY/WalK/GraS-like"/>
</dbReference>
<dbReference type="SUPFAM" id="SSF47384">
    <property type="entry name" value="Homodimeric domain of signal transducing histidine kinase"/>
    <property type="match status" value="1"/>
</dbReference>
<comment type="subcellular location">
    <subcellularLocation>
        <location evidence="2">Membrane</location>
    </subcellularLocation>
</comment>
<dbReference type="InterPro" id="IPR003661">
    <property type="entry name" value="HisK_dim/P_dom"/>
</dbReference>
<protein>
    <recommendedName>
        <fullName evidence="3">histidine kinase</fullName>
        <ecNumber evidence="3">2.7.13.3</ecNumber>
    </recommendedName>
</protein>
<feature type="transmembrane region" description="Helical" evidence="10">
    <location>
        <begin position="169"/>
        <end position="191"/>
    </location>
</feature>
<evidence type="ECO:0000256" key="3">
    <source>
        <dbReference type="ARBA" id="ARBA00012438"/>
    </source>
</evidence>
<dbReference type="SUPFAM" id="SSF55874">
    <property type="entry name" value="ATPase domain of HSP90 chaperone/DNA topoisomerase II/histidine kinase"/>
    <property type="match status" value="1"/>
</dbReference>
<accession>A0ABC9U1R2</accession>
<keyword evidence="10" id="KW-1133">Transmembrane helix</keyword>
<dbReference type="SMART" id="SM00387">
    <property type="entry name" value="HATPase_c"/>
    <property type="match status" value="1"/>
</dbReference>
<dbReference type="CDD" id="cd00082">
    <property type="entry name" value="HisKA"/>
    <property type="match status" value="1"/>
</dbReference>
<name>A0ABC9U1R2_CLOSY</name>
<dbReference type="SMART" id="SM00388">
    <property type="entry name" value="HisKA"/>
    <property type="match status" value="1"/>
</dbReference>
<dbReference type="AlphaFoldDB" id="A0ABC9U1R2"/>
<evidence type="ECO:0000259" key="11">
    <source>
        <dbReference type="PROSITE" id="PS50109"/>
    </source>
</evidence>
<dbReference type="PROSITE" id="PS50109">
    <property type="entry name" value="HIS_KIN"/>
    <property type="match status" value="1"/>
</dbReference>
<dbReference type="PANTHER" id="PTHR42878:SF7">
    <property type="entry name" value="SENSOR HISTIDINE KINASE GLRK"/>
    <property type="match status" value="1"/>
</dbReference>
<keyword evidence="8" id="KW-0067">ATP-binding</keyword>
<evidence type="ECO:0000256" key="1">
    <source>
        <dbReference type="ARBA" id="ARBA00000085"/>
    </source>
</evidence>
<dbReference type="CDD" id="cd00075">
    <property type="entry name" value="HATPase"/>
    <property type="match status" value="1"/>
</dbReference>
<dbReference type="InterPro" id="IPR003594">
    <property type="entry name" value="HATPase_dom"/>
</dbReference>
<evidence type="ECO:0000256" key="2">
    <source>
        <dbReference type="ARBA" id="ARBA00004370"/>
    </source>
</evidence>
<evidence type="ECO:0000256" key="9">
    <source>
        <dbReference type="ARBA" id="ARBA00023012"/>
    </source>
</evidence>
<keyword evidence="5" id="KW-0808">Transferase</keyword>
<feature type="domain" description="Histidine kinase" evidence="11">
    <location>
        <begin position="254"/>
        <end position="470"/>
    </location>
</feature>
<evidence type="ECO:0000256" key="5">
    <source>
        <dbReference type="ARBA" id="ARBA00022679"/>
    </source>
</evidence>
<evidence type="ECO:0000256" key="7">
    <source>
        <dbReference type="ARBA" id="ARBA00022777"/>
    </source>
</evidence>
<organism evidence="12 13">
    <name type="scientific">[Clostridium] symbiosum ATCC 14940</name>
    <dbReference type="NCBI Taxonomy" id="411472"/>
    <lineage>
        <taxon>Bacteria</taxon>
        <taxon>Bacillati</taxon>
        <taxon>Bacillota</taxon>
        <taxon>Clostridia</taxon>
        <taxon>Lachnospirales</taxon>
        <taxon>Lachnospiraceae</taxon>
        <taxon>Otoolea</taxon>
    </lineage>
</organism>
<evidence type="ECO:0000313" key="12">
    <source>
        <dbReference type="EMBL" id="ERI79303.1"/>
    </source>
</evidence>
<dbReference type="GO" id="GO:0004673">
    <property type="term" value="F:protein histidine kinase activity"/>
    <property type="evidence" value="ECO:0007669"/>
    <property type="project" value="UniProtKB-EC"/>
</dbReference>
<reference evidence="12 13" key="1">
    <citation type="submission" date="2013-07" db="EMBL/GenBank/DDBJ databases">
        <authorList>
            <person name="Weinstock G."/>
            <person name="Sodergren E."/>
            <person name="Wylie T."/>
            <person name="Fulton L."/>
            <person name="Fulton R."/>
            <person name="Fronick C."/>
            <person name="O'Laughlin M."/>
            <person name="Godfrey J."/>
            <person name="Miner T."/>
            <person name="Herter B."/>
            <person name="Appelbaum E."/>
            <person name="Cordes M."/>
            <person name="Lek S."/>
            <person name="Wollam A."/>
            <person name="Pepin K.H."/>
            <person name="Palsikar V.B."/>
            <person name="Mitreva M."/>
            <person name="Wilson R.K."/>
        </authorList>
    </citation>
    <scope>NUCLEOTIDE SEQUENCE [LARGE SCALE GENOMIC DNA]</scope>
    <source>
        <strain evidence="12 13">ATCC 14940</strain>
    </source>
</reference>
<evidence type="ECO:0000256" key="8">
    <source>
        <dbReference type="ARBA" id="ARBA00022840"/>
    </source>
</evidence>
<dbReference type="PANTHER" id="PTHR42878">
    <property type="entry name" value="TWO-COMPONENT HISTIDINE KINASE"/>
    <property type="match status" value="1"/>
</dbReference>
<dbReference type="InterPro" id="IPR036097">
    <property type="entry name" value="HisK_dim/P_sf"/>
</dbReference>
<dbReference type="EC" id="2.7.13.3" evidence="3"/>
<evidence type="ECO:0000313" key="13">
    <source>
        <dbReference type="Proteomes" id="UP000016491"/>
    </source>
</evidence>
<keyword evidence="10" id="KW-0812">Transmembrane</keyword>
<dbReference type="PROSITE" id="PS51257">
    <property type="entry name" value="PROKAR_LIPOPROTEIN"/>
    <property type="match status" value="1"/>
</dbReference>
<evidence type="ECO:0000256" key="10">
    <source>
        <dbReference type="SAM" id="Phobius"/>
    </source>
</evidence>
<gene>
    <name evidence="12" type="ORF">CLOSYM_00955</name>
</gene>
<proteinExistence type="predicted"/>
<dbReference type="GO" id="GO:0005524">
    <property type="term" value="F:ATP binding"/>
    <property type="evidence" value="ECO:0007669"/>
    <property type="project" value="UniProtKB-KW"/>
</dbReference>
<keyword evidence="7 12" id="KW-0418">Kinase</keyword>
<keyword evidence="4" id="KW-0597">Phosphoprotein</keyword>
<sequence>MKRSGYRTIFHIYLIVFLSLLGTVLFAGCLLFLVITIHKPGEGIARSDWPKEFTERFGDQIIFINTVPQIRQAGLADLQDNGIGVQLLDAFGQEIFSYQKPEEAETAYSNVELLELNQTGRITQEGTTAFIGTVKNAGDECTYVLYFPVNISKVTMYLNGERFAGGKAILLPILLSLLLLVLLSGLLYGFFITKAMKRLMTAVQEISVRRYLPIQNNGVFHDLYESLNTLDKEIRDVDLLREQTDKMREEWIANITHDLKAPLSPIRGYAEMMEETGFKNKEQCRRYTGIMLKNVSYMETLIDDLKLTYQLKNGMFPVKREKQNLIRFLKELAIDILNTPEYENRIIHFETAADVVSFTFDQTLFTRAFRNLIINAFVHGNENTEITLRVLVSDFVLKIDLSDNGRGMRPEITEHLFDRYYRGTDTRQKPEGSGLGLAIARSIIELHGGRISVASVPDIGTTFQIEFLTG</sequence>
<comment type="caution">
    <text evidence="12">The sequence shown here is derived from an EMBL/GenBank/DDBJ whole genome shotgun (WGS) entry which is preliminary data.</text>
</comment>
<dbReference type="Pfam" id="PF02518">
    <property type="entry name" value="HATPase_c"/>
    <property type="match status" value="1"/>
</dbReference>
<keyword evidence="6" id="KW-0547">Nucleotide-binding</keyword>
<dbReference type="InterPro" id="IPR005467">
    <property type="entry name" value="His_kinase_dom"/>
</dbReference>
<dbReference type="GO" id="GO:0000160">
    <property type="term" value="P:phosphorelay signal transduction system"/>
    <property type="evidence" value="ECO:0007669"/>
    <property type="project" value="UniProtKB-KW"/>
</dbReference>